<dbReference type="Gene3D" id="1.50.10.10">
    <property type="match status" value="1"/>
</dbReference>
<proteinExistence type="predicted"/>
<dbReference type="PANTHER" id="PTHR33307:SF6">
    <property type="entry name" value="ALPHA-RHAMNOSIDASE (EUROFUNG)-RELATED"/>
    <property type="match status" value="1"/>
</dbReference>
<evidence type="ECO:0000313" key="5">
    <source>
        <dbReference type="Proteomes" id="UP001209074"/>
    </source>
</evidence>
<dbReference type="Pfam" id="PF17389">
    <property type="entry name" value="Bac_rhamnosid6H"/>
    <property type="match status" value="1"/>
</dbReference>
<organism evidence="4 5">
    <name type="scientific">Segatella copri</name>
    <dbReference type="NCBI Taxonomy" id="165179"/>
    <lineage>
        <taxon>Bacteria</taxon>
        <taxon>Pseudomonadati</taxon>
        <taxon>Bacteroidota</taxon>
        <taxon>Bacteroidia</taxon>
        <taxon>Bacteroidales</taxon>
        <taxon>Prevotellaceae</taxon>
        <taxon>Segatella</taxon>
    </lineage>
</organism>
<evidence type="ECO:0000259" key="3">
    <source>
        <dbReference type="Pfam" id="PF17389"/>
    </source>
</evidence>
<sequence length="112" mass="12625">MLFLWHSMVDGDLQKKMAAHLAAAIKTLMAGYPAYSLLTGFIGTAWISKALSDNGMSEEAYRLLQYEGYPSWLYPVKNGATTIWERLNSYTVKDGFGENNSMNSFNHYSLEL</sequence>
<dbReference type="AlphaFoldDB" id="A0AAW5U0B8"/>
<dbReference type="InterPro" id="IPR016007">
    <property type="entry name" value="Alpha_rhamnosid"/>
</dbReference>
<evidence type="ECO:0000313" key="4">
    <source>
        <dbReference type="EMBL" id="MCW4094579.1"/>
    </source>
</evidence>
<evidence type="ECO:0000256" key="1">
    <source>
        <dbReference type="ARBA" id="ARBA00001445"/>
    </source>
</evidence>
<protein>
    <recommendedName>
        <fullName evidence="2">alpha-L-rhamnosidase</fullName>
        <ecNumber evidence="2">3.2.1.40</ecNumber>
    </recommendedName>
</protein>
<dbReference type="EC" id="3.2.1.40" evidence="2"/>
<comment type="caution">
    <text evidence="4">The sequence shown here is derived from an EMBL/GenBank/DDBJ whole genome shotgun (WGS) entry which is preliminary data.</text>
</comment>
<dbReference type="RefSeq" id="WP_264980829.1">
    <property type="nucleotide sequence ID" value="NZ_JAPDUS010000033.1"/>
</dbReference>
<dbReference type="PANTHER" id="PTHR33307">
    <property type="entry name" value="ALPHA-RHAMNOSIDASE (EUROFUNG)"/>
    <property type="match status" value="1"/>
</dbReference>
<dbReference type="EMBL" id="JAPDUS010000033">
    <property type="protein sequence ID" value="MCW4094579.1"/>
    <property type="molecule type" value="Genomic_DNA"/>
</dbReference>
<dbReference type="InterPro" id="IPR012341">
    <property type="entry name" value="6hp_glycosidase-like_sf"/>
</dbReference>
<evidence type="ECO:0000256" key="2">
    <source>
        <dbReference type="ARBA" id="ARBA00012652"/>
    </source>
</evidence>
<dbReference type="Proteomes" id="UP001209074">
    <property type="component" value="Unassembled WGS sequence"/>
</dbReference>
<dbReference type="InterPro" id="IPR008928">
    <property type="entry name" value="6-hairpin_glycosidase_sf"/>
</dbReference>
<dbReference type="InterPro" id="IPR035396">
    <property type="entry name" value="Bac_rhamnosid6H"/>
</dbReference>
<accession>A0AAW5U0B8</accession>
<reference evidence="4" key="1">
    <citation type="submission" date="2022-11" db="EMBL/GenBank/DDBJ databases">
        <title>Genomic repertoires linked with pathogenic potency of arthritogenic Prevotella copri isolated from the gut of rheumatoid arthritis patients.</title>
        <authorList>
            <person name="Nii T."/>
            <person name="Maeda Y."/>
            <person name="Motooka D."/>
            <person name="Naito M."/>
            <person name="Matsumoto Y."/>
            <person name="Ogawa T."/>
            <person name="Oguro-Igashira E."/>
            <person name="Kishikawa T."/>
            <person name="Yamashita M."/>
            <person name="Koizumi S."/>
            <person name="Kurakawa T."/>
            <person name="Okumura R."/>
            <person name="Kayama H."/>
            <person name="Murakami M."/>
            <person name="Sakaguchi T."/>
            <person name="Das B."/>
            <person name="Nakamura S."/>
            <person name="Okada Y."/>
            <person name="Kumanogoh A."/>
            <person name="Takeda K."/>
        </authorList>
    </citation>
    <scope>NUCLEOTIDE SEQUENCE</scope>
    <source>
        <strain evidence="4">N016-13</strain>
    </source>
</reference>
<dbReference type="SUPFAM" id="SSF48208">
    <property type="entry name" value="Six-hairpin glycosidases"/>
    <property type="match status" value="1"/>
</dbReference>
<dbReference type="GO" id="GO:0030596">
    <property type="term" value="F:alpha-L-rhamnosidase activity"/>
    <property type="evidence" value="ECO:0007669"/>
    <property type="project" value="UniProtKB-EC"/>
</dbReference>
<dbReference type="GO" id="GO:0005975">
    <property type="term" value="P:carbohydrate metabolic process"/>
    <property type="evidence" value="ECO:0007669"/>
    <property type="project" value="InterPro"/>
</dbReference>
<comment type="catalytic activity">
    <reaction evidence="1">
        <text>Hydrolysis of terminal non-reducing alpha-L-rhamnose residues in alpha-L-rhamnosides.</text>
        <dbReference type="EC" id="3.2.1.40"/>
    </reaction>
</comment>
<name>A0AAW5U0B8_9BACT</name>
<gene>
    <name evidence="4" type="ORF">ONT05_13685</name>
</gene>
<feature type="domain" description="Alpha-L-rhamnosidase six-hairpin glycosidase" evidence="3">
    <location>
        <begin position="5"/>
        <end position="110"/>
    </location>
</feature>